<dbReference type="EMBL" id="JAFBEH010000018">
    <property type="protein sequence ID" value="MBM7642756.1"/>
    <property type="molecule type" value="Genomic_DNA"/>
</dbReference>
<feature type="transmembrane region" description="Helical" evidence="2">
    <location>
        <begin position="12"/>
        <end position="36"/>
    </location>
</feature>
<keyword evidence="1" id="KW-0175">Coiled coil</keyword>
<evidence type="ECO:0000313" key="3">
    <source>
        <dbReference type="EMBL" id="MBM7642756.1"/>
    </source>
</evidence>
<sequence length="278" mass="31920">MSMGRKPYRRQSSFGGIIGLAFLILIGLVLFIQYILPLLLIGGAGYGVYKLATRKSSLQKANTAARLQDLKDSIGRCDRQLKLLENYLDEKDYTQYAVLANQVLPQLESIDKEAKELKNDMDLSIYKRIVKKAEDEKEDITAQLTKLHVTPSASPQTSDEKEIYKLAPEILETYRNIQADHRLVLEKLEKADNKAELEAIHDINMKRFDDILQGYLQIKRSPKDFYNADERLAQAKSALEKFDLDLDETLRKLNENQLSDFEISLRMMTQRDASKDDL</sequence>
<keyword evidence="4" id="KW-1185">Reference proteome</keyword>
<proteinExistence type="predicted"/>
<reference evidence="3 4" key="1">
    <citation type="submission" date="2021-01" db="EMBL/GenBank/DDBJ databases">
        <title>Genomic Encyclopedia of Type Strains, Phase IV (KMG-IV): sequencing the most valuable type-strain genomes for metagenomic binning, comparative biology and taxonomic classification.</title>
        <authorList>
            <person name="Goeker M."/>
        </authorList>
    </citation>
    <scope>NUCLEOTIDE SEQUENCE [LARGE SCALE GENOMIC DNA]</scope>
    <source>
        <strain evidence="3 4">DSM 27382</strain>
    </source>
</reference>
<dbReference type="Proteomes" id="UP000697472">
    <property type="component" value="Unassembled WGS sequence"/>
</dbReference>
<keyword evidence="2" id="KW-0472">Membrane</keyword>
<organism evidence="3 4">
    <name type="scientific">Streptococcus loxodontisalivarius</name>
    <dbReference type="NCBI Taxonomy" id="1349415"/>
    <lineage>
        <taxon>Bacteria</taxon>
        <taxon>Bacillati</taxon>
        <taxon>Bacillota</taxon>
        <taxon>Bacilli</taxon>
        <taxon>Lactobacillales</taxon>
        <taxon>Streptococcaceae</taxon>
        <taxon>Streptococcus</taxon>
    </lineage>
</organism>
<evidence type="ECO:0000313" key="4">
    <source>
        <dbReference type="Proteomes" id="UP000697472"/>
    </source>
</evidence>
<name>A0ABS2PSA2_9STRE</name>
<gene>
    <name evidence="3" type="ORF">JOC28_001053</name>
</gene>
<evidence type="ECO:0000256" key="2">
    <source>
        <dbReference type="SAM" id="Phobius"/>
    </source>
</evidence>
<evidence type="ECO:0000256" key="1">
    <source>
        <dbReference type="SAM" id="Coils"/>
    </source>
</evidence>
<keyword evidence="2" id="KW-0812">Transmembrane</keyword>
<protein>
    <recommendedName>
        <fullName evidence="5">Membrane associated protein</fullName>
    </recommendedName>
</protein>
<keyword evidence="2" id="KW-1133">Transmembrane helix</keyword>
<evidence type="ECO:0008006" key="5">
    <source>
        <dbReference type="Google" id="ProtNLM"/>
    </source>
</evidence>
<comment type="caution">
    <text evidence="3">The sequence shown here is derived from an EMBL/GenBank/DDBJ whole genome shotgun (WGS) entry which is preliminary data.</text>
</comment>
<accession>A0ABS2PSA2</accession>
<feature type="coiled-coil region" evidence="1">
    <location>
        <begin position="123"/>
        <end position="150"/>
    </location>
</feature>